<dbReference type="EMBL" id="LK023316">
    <property type="protein sequence ID" value="CDS05095.1"/>
    <property type="molecule type" value="Genomic_DNA"/>
</dbReference>
<reference evidence="1" key="1">
    <citation type="journal article" date="2014" name="Genome Announc.">
        <title>De novo whole-genome sequence and genome annotation of Lichtheimia ramosa.</title>
        <authorList>
            <person name="Linde J."/>
            <person name="Schwartze V."/>
            <person name="Binder U."/>
            <person name="Lass-Florl C."/>
            <person name="Voigt K."/>
            <person name="Horn F."/>
        </authorList>
    </citation>
    <scope>NUCLEOTIDE SEQUENCE</scope>
    <source>
        <strain evidence="1">JMRC FSU:6197</strain>
    </source>
</reference>
<protein>
    <submittedName>
        <fullName evidence="1">Uncharacterized protein</fullName>
    </submittedName>
</protein>
<proteinExistence type="predicted"/>
<gene>
    <name evidence="1" type="ORF">LRAMOSA07624</name>
</gene>
<dbReference type="AlphaFoldDB" id="A0A077WCF3"/>
<organism evidence="1">
    <name type="scientific">Lichtheimia ramosa</name>
    <dbReference type="NCBI Taxonomy" id="688394"/>
    <lineage>
        <taxon>Eukaryota</taxon>
        <taxon>Fungi</taxon>
        <taxon>Fungi incertae sedis</taxon>
        <taxon>Mucoromycota</taxon>
        <taxon>Mucoromycotina</taxon>
        <taxon>Mucoromycetes</taxon>
        <taxon>Mucorales</taxon>
        <taxon>Lichtheimiaceae</taxon>
        <taxon>Lichtheimia</taxon>
    </lineage>
</organism>
<evidence type="ECO:0000313" key="1">
    <source>
        <dbReference type="EMBL" id="CDS05095.1"/>
    </source>
</evidence>
<dbReference type="OrthoDB" id="2156793at2759"/>
<name>A0A077WCF3_9FUNG</name>
<sequence>MQHQTPVTTEPIYKLARALYQTFPSSNEYSEQLAAAIQGWRLDAAGMGLLSRLEPVVNMTQERASLWPALVNMVEQVQQDPQTTLLFASIMESMPLVVAVENALGDSSSQQVIQFIDSLCLDQPQVQHDQVMTSIQNYLDTLDPKKRQAVSQVLNVQRYQAMEDDYMAQIHHILNDQALFDQFERVLLDDQVPWADRLTDVYQLIKTRKPEVWDQISLVLD</sequence>
<accession>A0A077WCF3</accession>